<comment type="caution">
    <text evidence="2">The sequence shown here is derived from an EMBL/GenBank/DDBJ whole genome shotgun (WGS) entry which is preliminary data.</text>
</comment>
<reference evidence="2 3" key="1">
    <citation type="submission" date="2019-11" db="EMBL/GenBank/DDBJ databases">
        <title>Whole-genome sequence of a Rhodoblastus acidophilus DSM 142.</title>
        <authorList>
            <person name="Kyndt J.A."/>
            <person name="Meyer T.E."/>
        </authorList>
    </citation>
    <scope>NUCLEOTIDE SEQUENCE [LARGE SCALE GENOMIC DNA]</scope>
    <source>
        <strain evidence="2 3">DSM 142</strain>
    </source>
</reference>
<feature type="compositionally biased region" description="Basic residues" evidence="1">
    <location>
        <begin position="185"/>
        <end position="194"/>
    </location>
</feature>
<evidence type="ECO:0000256" key="1">
    <source>
        <dbReference type="SAM" id="MobiDB-lite"/>
    </source>
</evidence>
<dbReference type="EMBL" id="WNKS01000020">
    <property type="protein sequence ID" value="MTV32681.1"/>
    <property type="molecule type" value="Genomic_DNA"/>
</dbReference>
<sequence length="205" mass="23162">MAEEQKRGNCEIKKPTQPFGNHIGLWAFKDVTRASGKAPTRANAPAPQIGRTPSCLRPSRAFGKDIAMNAVNEESALRQDAYAISGWEREGGADAHDGIDCDYGRRIESDRSWTVYHVFSGAPARIDDRFMLEHFQAKWMPVRVKKIHQNKNLELFHVSMKREKALGLSCQEATHSMVSTNRSNVVRRKQRGKRLASTARQEQQS</sequence>
<feature type="region of interest" description="Disordered" evidence="1">
    <location>
        <begin position="177"/>
        <end position="205"/>
    </location>
</feature>
<evidence type="ECO:0000313" key="3">
    <source>
        <dbReference type="Proteomes" id="UP000439113"/>
    </source>
</evidence>
<name>A0A6N8DU54_RHOAC</name>
<proteinExistence type="predicted"/>
<accession>A0A6N8DU54</accession>
<dbReference type="AlphaFoldDB" id="A0A6N8DU54"/>
<dbReference type="RefSeq" id="WP_155447371.1">
    <property type="nucleotide sequence ID" value="NZ_JAOQNR010000004.1"/>
</dbReference>
<protein>
    <submittedName>
        <fullName evidence="2">Uncharacterized protein</fullName>
    </submittedName>
</protein>
<dbReference type="Proteomes" id="UP000439113">
    <property type="component" value="Unassembled WGS sequence"/>
</dbReference>
<organism evidence="2 3">
    <name type="scientific">Rhodoblastus acidophilus</name>
    <name type="common">Rhodopseudomonas acidophila</name>
    <dbReference type="NCBI Taxonomy" id="1074"/>
    <lineage>
        <taxon>Bacteria</taxon>
        <taxon>Pseudomonadati</taxon>
        <taxon>Pseudomonadota</taxon>
        <taxon>Alphaproteobacteria</taxon>
        <taxon>Hyphomicrobiales</taxon>
        <taxon>Rhodoblastaceae</taxon>
        <taxon>Rhodoblastus</taxon>
    </lineage>
</organism>
<dbReference type="OrthoDB" id="8096922at2"/>
<evidence type="ECO:0000313" key="2">
    <source>
        <dbReference type="EMBL" id="MTV32681.1"/>
    </source>
</evidence>
<gene>
    <name evidence="2" type="ORF">GJ654_16980</name>
</gene>